<evidence type="ECO:0000256" key="1">
    <source>
        <dbReference type="SAM" id="MobiDB-lite"/>
    </source>
</evidence>
<evidence type="ECO:0000313" key="3">
    <source>
        <dbReference type="Proteomes" id="UP001244207"/>
    </source>
</evidence>
<name>A0AAD8UXU4_GLOAC</name>
<sequence length="257" mass="28695">MSEANKWNPTAASTEQRTKQDTANRQTLDDLRELAAERELGTEYTEKSPGNPQRRRTQLNGLESVGDFLETPGGGPGSNQYSHTLTHTHTLEYWAYRHSRLSGHTFIQLRGAPVSLIGSPPLPQAEEEEEEEGEGEEEPRTNSCGYLTLVAKVPFGYGEPGEARKYLGFLHLTLSRRPPYPHYTKYVTDYLTPFTTHPSHLRLMRENPLFPPPPSPPHTLAILIPSRLITPLLVLSQNPSPTSTTYASELPQPPSSD</sequence>
<feature type="compositionally biased region" description="Polar residues" evidence="1">
    <location>
        <begin position="1"/>
        <end position="15"/>
    </location>
</feature>
<gene>
    <name evidence="2" type="ORF">BDZ83DRAFT_114712</name>
</gene>
<dbReference type="Proteomes" id="UP001244207">
    <property type="component" value="Unassembled WGS sequence"/>
</dbReference>
<feature type="compositionally biased region" description="Basic and acidic residues" evidence="1">
    <location>
        <begin position="16"/>
        <end position="46"/>
    </location>
</feature>
<dbReference type="EMBL" id="JAHMHS010000016">
    <property type="protein sequence ID" value="KAK1728620.1"/>
    <property type="molecule type" value="Genomic_DNA"/>
</dbReference>
<comment type="caution">
    <text evidence="2">The sequence shown here is derived from an EMBL/GenBank/DDBJ whole genome shotgun (WGS) entry which is preliminary data.</text>
</comment>
<feature type="region of interest" description="Disordered" evidence="1">
    <location>
        <begin position="116"/>
        <end position="141"/>
    </location>
</feature>
<dbReference type="AlphaFoldDB" id="A0AAD8UXU4"/>
<proteinExistence type="predicted"/>
<evidence type="ECO:0000313" key="2">
    <source>
        <dbReference type="EMBL" id="KAK1728620.1"/>
    </source>
</evidence>
<dbReference type="GeneID" id="85385016"/>
<accession>A0AAD8UXU4</accession>
<organism evidence="2 3">
    <name type="scientific">Glomerella acutata</name>
    <name type="common">Colletotrichum acutatum</name>
    <dbReference type="NCBI Taxonomy" id="27357"/>
    <lineage>
        <taxon>Eukaryota</taxon>
        <taxon>Fungi</taxon>
        <taxon>Dikarya</taxon>
        <taxon>Ascomycota</taxon>
        <taxon>Pezizomycotina</taxon>
        <taxon>Sordariomycetes</taxon>
        <taxon>Hypocreomycetidae</taxon>
        <taxon>Glomerellales</taxon>
        <taxon>Glomerellaceae</taxon>
        <taxon>Colletotrichum</taxon>
        <taxon>Colletotrichum acutatum species complex</taxon>
    </lineage>
</organism>
<dbReference type="RefSeq" id="XP_060368675.1">
    <property type="nucleotide sequence ID" value="XM_060501117.1"/>
</dbReference>
<protein>
    <submittedName>
        <fullName evidence="2">Uncharacterized protein</fullName>
    </submittedName>
</protein>
<feature type="compositionally biased region" description="Acidic residues" evidence="1">
    <location>
        <begin position="125"/>
        <end position="137"/>
    </location>
</feature>
<feature type="region of interest" description="Disordered" evidence="1">
    <location>
        <begin position="1"/>
        <end position="57"/>
    </location>
</feature>
<keyword evidence="3" id="KW-1185">Reference proteome</keyword>
<reference evidence="2" key="1">
    <citation type="submission" date="2021-12" db="EMBL/GenBank/DDBJ databases">
        <title>Comparative genomics, transcriptomics and evolutionary studies reveal genomic signatures of adaptation to plant cell wall in hemibiotrophic fungi.</title>
        <authorList>
            <consortium name="DOE Joint Genome Institute"/>
            <person name="Baroncelli R."/>
            <person name="Diaz J.F."/>
            <person name="Benocci T."/>
            <person name="Peng M."/>
            <person name="Battaglia E."/>
            <person name="Haridas S."/>
            <person name="Andreopoulos W."/>
            <person name="Labutti K."/>
            <person name="Pangilinan J."/>
            <person name="Floch G.L."/>
            <person name="Makela M.R."/>
            <person name="Henrissat B."/>
            <person name="Grigoriev I.V."/>
            <person name="Crouch J.A."/>
            <person name="De Vries R.P."/>
            <person name="Sukno S.A."/>
            <person name="Thon M.R."/>
        </authorList>
    </citation>
    <scope>NUCLEOTIDE SEQUENCE</scope>
    <source>
        <strain evidence="2">CBS 112980</strain>
    </source>
</reference>